<evidence type="ECO:0000313" key="2">
    <source>
        <dbReference type="EMBL" id="KAL2550772.1"/>
    </source>
</evidence>
<feature type="region of interest" description="Disordered" evidence="1">
    <location>
        <begin position="1"/>
        <end position="65"/>
    </location>
</feature>
<comment type="caution">
    <text evidence="2">The sequence shown here is derived from an EMBL/GenBank/DDBJ whole genome shotgun (WGS) entry which is preliminary data.</text>
</comment>
<keyword evidence="3" id="KW-1185">Reference proteome</keyword>
<evidence type="ECO:0000313" key="3">
    <source>
        <dbReference type="Proteomes" id="UP001604277"/>
    </source>
</evidence>
<feature type="compositionally biased region" description="Basic and acidic residues" evidence="1">
    <location>
        <begin position="1"/>
        <end position="10"/>
    </location>
</feature>
<name>A0ABD1WMK3_9LAMI</name>
<sequence>MNKDTSEDMIHAIVDSPRISQQQNSPSSSNQPQITPSSFSQPGNSPSPFVPSAISTQQQDSNPWKHHPFWRLSINSCGVISLRDDVAATYIGLRSGVARVVLDAVRVVTMDFFVQRHKSHIILPIR</sequence>
<protein>
    <submittedName>
        <fullName evidence="2">Uncharacterized protein</fullName>
    </submittedName>
</protein>
<reference evidence="3" key="1">
    <citation type="submission" date="2024-07" db="EMBL/GenBank/DDBJ databases">
        <title>Two chromosome-level genome assemblies of Korean endemic species Abeliophyllum distichum and Forsythia ovata (Oleaceae).</title>
        <authorList>
            <person name="Jang H."/>
        </authorList>
    </citation>
    <scope>NUCLEOTIDE SEQUENCE [LARGE SCALE GENOMIC DNA]</scope>
</reference>
<feature type="compositionally biased region" description="Polar residues" evidence="1">
    <location>
        <begin position="39"/>
        <end position="62"/>
    </location>
</feature>
<dbReference type="EMBL" id="JBFOLJ010000003">
    <property type="protein sequence ID" value="KAL2550772.1"/>
    <property type="molecule type" value="Genomic_DNA"/>
</dbReference>
<organism evidence="2 3">
    <name type="scientific">Forsythia ovata</name>
    <dbReference type="NCBI Taxonomy" id="205694"/>
    <lineage>
        <taxon>Eukaryota</taxon>
        <taxon>Viridiplantae</taxon>
        <taxon>Streptophyta</taxon>
        <taxon>Embryophyta</taxon>
        <taxon>Tracheophyta</taxon>
        <taxon>Spermatophyta</taxon>
        <taxon>Magnoliopsida</taxon>
        <taxon>eudicotyledons</taxon>
        <taxon>Gunneridae</taxon>
        <taxon>Pentapetalae</taxon>
        <taxon>asterids</taxon>
        <taxon>lamiids</taxon>
        <taxon>Lamiales</taxon>
        <taxon>Oleaceae</taxon>
        <taxon>Forsythieae</taxon>
        <taxon>Forsythia</taxon>
    </lineage>
</organism>
<gene>
    <name evidence="2" type="ORF">Fot_12302</name>
</gene>
<dbReference type="Proteomes" id="UP001604277">
    <property type="component" value="Unassembled WGS sequence"/>
</dbReference>
<accession>A0ABD1WMK3</accession>
<dbReference type="AlphaFoldDB" id="A0ABD1WMK3"/>
<evidence type="ECO:0000256" key="1">
    <source>
        <dbReference type="SAM" id="MobiDB-lite"/>
    </source>
</evidence>
<proteinExistence type="predicted"/>
<feature type="compositionally biased region" description="Low complexity" evidence="1">
    <location>
        <begin position="16"/>
        <end position="38"/>
    </location>
</feature>